<dbReference type="Proteomes" id="UP000324800">
    <property type="component" value="Unassembled WGS sequence"/>
</dbReference>
<dbReference type="EMBL" id="SNRW01026612">
    <property type="protein sequence ID" value="KAA6360669.1"/>
    <property type="molecule type" value="Genomic_DNA"/>
</dbReference>
<dbReference type="InterPro" id="IPR036397">
    <property type="entry name" value="RNaseH_sf"/>
</dbReference>
<name>A0A5J4TS02_9EUKA</name>
<dbReference type="Gene3D" id="3.30.420.10">
    <property type="entry name" value="Ribonuclease H-like superfamily/Ribonuclease H"/>
    <property type="match status" value="1"/>
</dbReference>
<proteinExistence type="predicted"/>
<gene>
    <name evidence="2" type="ORF">EZS28_043803</name>
</gene>
<reference evidence="2 3" key="1">
    <citation type="submission" date="2019-03" db="EMBL/GenBank/DDBJ databases">
        <title>Single cell metagenomics reveals metabolic interactions within the superorganism composed of flagellate Streblomastix strix and complex community of Bacteroidetes bacteria on its surface.</title>
        <authorList>
            <person name="Treitli S.C."/>
            <person name="Kolisko M."/>
            <person name="Husnik F."/>
            <person name="Keeling P."/>
            <person name="Hampl V."/>
        </authorList>
    </citation>
    <scope>NUCLEOTIDE SEQUENCE [LARGE SCALE GENOMIC DNA]</scope>
    <source>
        <strain evidence="2">ST1C</strain>
    </source>
</reference>
<accession>A0A5J4TS02</accession>
<dbReference type="AlphaFoldDB" id="A0A5J4TS02"/>
<evidence type="ECO:0000313" key="2">
    <source>
        <dbReference type="EMBL" id="KAA6360669.1"/>
    </source>
</evidence>
<protein>
    <recommendedName>
        <fullName evidence="1">DDE-1 domain-containing protein</fullName>
    </recommendedName>
</protein>
<sequence>MSHIRFLIRHIDALSMVEINSREESRMKIKEEDILAYKQLNKKELKDIPVELIVSADEVGYFQYCDSRRRKIIVRRENKNKNLYNPVDRSERRLSIMAGAAQSGDSLFLFVIIKKPLDKAAHLLAGIRHGVDAYLVEAEGTSMTEELFPEFLLNCAVPYFDKQRKLLRLNLSQAAALIVDNCSLHLSQYSRQICALNNIQLLTMPQNSTQYLQVLDLGIFSSYKSHLQTLRRHNTHDTPETITRIALSALHQALAPINIQNSFKEAGYLREIRSNGR</sequence>
<organism evidence="2 3">
    <name type="scientific">Streblomastix strix</name>
    <dbReference type="NCBI Taxonomy" id="222440"/>
    <lineage>
        <taxon>Eukaryota</taxon>
        <taxon>Metamonada</taxon>
        <taxon>Preaxostyla</taxon>
        <taxon>Oxymonadida</taxon>
        <taxon>Streblomastigidae</taxon>
        <taxon>Streblomastix</taxon>
    </lineage>
</organism>
<dbReference type="InterPro" id="IPR004875">
    <property type="entry name" value="DDE_SF_endonuclease_dom"/>
</dbReference>
<comment type="caution">
    <text evidence="2">The sequence shown here is derived from an EMBL/GenBank/DDBJ whole genome shotgun (WGS) entry which is preliminary data.</text>
</comment>
<evidence type="ECO:0000259" key="1">
    <source>
        <dbReference type="Pfam" id="PF03184"/>
    </source>
</evidence>
<dbReference type="OrthoDB" id="10072016at2759"/>
<feature type="domain" description="DDE-1" evidence="1">
    <location>
        <begin position="92"/>
        <end position="242"/>
    </location>
</feature>
<dbReference type="GO" id="GO:0003676">
    <property type="term" value="F:nucleic acid binding"/>
    <property type="evidence" value="ECO:0007669"/>
    <property type="project" value="InterPro"/>
</dbReference>
<evidence type="ECO:0000313" key="3">
    <source>
        <dbReference type="Proteomes" id="UP000324800"/>
    </source>
</evidence>
<dbReference type="Pfam" id="PF03184">
    <property type="entry name" value="DDE_1"/>
    <property type="match status" value="1"/>
</dbReference>
<feature type="non-terminal residue" evidence="2">
    <location>
        <position position="277"/>
    </location>
</feature>